<sequence length="540" mass="56906">MAEPPRPPAAPTTTTTAPSSAMPHGAPPPRPPGSMPAQSPGMPPPTRPMPPVSTPRTAAATPHTMPRMPGMPPTLASPAPGGMPRFPHTPTPGRGMYPRTGHPPPPSPHVASSPRTPGMTSARRYTYKDFEAQLLQALKKPKSGPMTRFGKSIFHLAAQDLKSVDDIAKYLQAQQAAKVSTPAPQGTTAPPKLPTKPTKQSTPSSSASTTAAAGAGGKAGGKRRASATAGDGDEKRAKKTPGKRPIGRPRKPGAKTPAKPRAKPKKPGAKKKEEDKDEEKDLLDVAGVNEDEEEQNLLSHQQLIGQHMRRDRVDRLLFGDADLQPYIDRLVPAVLGDAAQVEASVITALALALQEYLLDLLSKARRRARRSVKVPAAWRPLQHALMEGAMLDTDVLAAGELMHLQQQCRDGQQAQSLPAGNGTTANAPSGNMNYDSSSSSSGSGGGTAMQNGARANGTTHGHTTTTPAATADTTATSTGRGSGGEDVVVNSHGRALVRTGVIREGHVRALCMRHISHSRARFMFRHLMGLSSNRGAHQPR</sequence>
<dbReference type="KEGG" id="sre:PTSG_07631"/>
<dbReference type="STRING" id="946362.F2UHB5"/>
<dbReference type="AlphaFoldDB" id="F2UHB5"/>
<dbReference type="InParanoid" id="F2UHB5"/>
<feature type="compositionally biased region" description="Pro residues" evidence="1">
    <location>
        <begin position="41"/>
        <end position="53"/>
    </location>
</feature>
<feature type="compositionally biased region" description="Polar residues" evidence="1">
    <location>
        <begin position="173"/>
        <end position="185"/>
    </location>
</feature>
<name>F2UHB5_SALR5</name>
<reference evidence="2" key="1">
    <citation type="submission" date="2009-08" db="EMBL/GenBank/DDBJ databases">
        <title>Annotation of Salpingoeca rosetta.</title>
        <authorList>
            <consortium name="The Broad Institute Genome Sequencing Platform"/>
            <person name="Russ C."/>
            <person name="Cuomo C."/>
            <person name="Burger G."/>
            <person name="Gray M.W."/>
            <person name="Holland P.W.H."/>
            <person name="King N."/>
            <person name="Lang F.B.F."/>
            <person name="Roger A.J."/>
            <person name="Ruiz-Trillo I."/>
            <person name="Young S.K."/>
            <person name="Zeng Q."/>
            <person name="Gargeya S."/>
            <person name="Alvarado L."/>
            <person name="Berlin A."/>
            <person name="Chapman S.B."/>
            <person name="Chen Z."/>
            <person name="Freedman E."/>
            <person name="Gellesch M."/>
            <person name="Goldberg J."/>
            <person name="Griggs A."/>
            <person name="Gujja S."/>
            <person name="Heilman E."/>
            <person name="Heiman D."/>
            <person name="Howarth C."/>
            <person name="Mehta T."/>
            <person name="Neiman D."/>
            <person name="Pearson M."/>
            <person name="Roberts A."/>
            <person name="Saif S."/>
            <person name="Shea T."/>
            <person name="Shenoy N."/>
            <person name="Sisk P."/>
            <person name="Stolte C."/>
            <person name="Sykes S."/>
            <person name="White J."/>
            <person name="Yandava C."/>
            <person name="Haas B."/>
            <person name="Nusbaum C."/>
            <person name="Birren B."/>
        </authorList>
    </citation>
    <scope>NUCLEOTIDE SEQUENCE [LARGE SCALE GENOMIC DNA]</scope>
    <source>
        <strain evidence="2">ATCC 50818</strain>
    </source>
</reference>
<dbReference type="Proteomes" id="UP000007799">
    <property type="component" value="Unassembled WGS sequence"/>
</dbReference>
<feature type="compositionally biased region" description="Basic residues" evidence="1">
    <location>
        <begin position="237"/>
        <end position="269"/>
    </location>
</feature>
<dbReference type="EMBL" id="GL832974">
    <property type="protein sequence ID" value="EGD76514.1"/>
    <property type="molecule type" value="Genomic_DNA"/>
</dbReference>
<feature type="region of interest" description="Disordered" evidence="1">
    <location>
        <begin position="407"/>
        <end position="490"/>
    </location>
</feature>
<keyword evidence="3" id="KW-1185">Reference proteome</keyword>
<dbReference type="GeneID" id="16071988"/>
<feature type="compositionally biased region" description="Low complexity" evidence="1">
    <location>
        <begin position="11"/>
        <end position="24"/>
    </location>
</feature>
<dbReference type="OMA" id="SECCIFY"/>
<feature type="compositionally biased region" description="Low complexity" evidence="1">
    <location>
        <begin position="186"/>
        <end position="213"/>
    </location>
</feature>
<gene>
    <name evidence="2" type="ORF">PTSG_07631</name>
</gene>
<accession>F2UHB5</accession>
<evidence type="ECO:0000313" key="2">
    <source>
        <dbReference type="EMBL" id="EGD76514.1"/>
    </source>
</evidence>
<proteinExistence type="predicted"/>
<feature type="region of interest" description="Disordered" evidence="1">
    <location>
        <begin position="1"/>
        <end position="124"/>
    </location>
</feature>
<feature type="compositionally biased region" description="Pro residues" evidence="1">
    <location>
        <begin position="25"/>
        <end position="34"/>
    </location>
</feature>
<feature type="compositionally biased region" description="Polar residues" evidence="1">
    <location>
        <begin position="407"/>
        <end position="435"/>
    </location>
</feature>
<evidence type="ECO:0000313" key="3">
    <source>
        <dbReference type="Proteomes" id="UP000007799"/>
    </source>
</evidence>
<feature type="region of interest" description="Disordered" evidence="1">
    <location>
        <begin position="173"/>
        <end position="280"/>
    </location>
</feature>
<evidence type="ECO:0000256" key="1">
    <source>
        <dbReference type="SAM" id="MobiDB-lite"/>
    </source>
</evidence>
<organism evidence="3">
    <name type="scientific">Salpingoeca rosetta (strain ATCC 50818 / BSB-021)</name>
    <dbReference type="NCBI Taxonomy" id="946362"/>
    <lineage>
        <taxon>Eukaryota</taxon>
        <taxon>Choanoflagellata</taxon>
        <taxon>Craspedida</taxon>
        <taxon>Salpingoecidae</taxon>
        <taxon>Salpingoeca</taxon>
    </lineage>
</organism>
<feature type="compositionally biased region" description="Low complexity" evidence="1">
    <location>
        <begin position="452"/>
        <end position="479"/>
    </location>
</feature>
<protein>
    <submittedName>
        <fullName evidence="2">Uncharacterized protein</fullName>
    </submittedName>
</protein>
<feature type="compositionally biased region" description="Pro residues" evidence="1">
    <location>
        <begin position="1"/>
        <end position="10"/>
    </location>
</feature>
<dbReference type="eggNOG" id="KOG3544">
    <property type="taxonomic scope" value="Eukaryota"/>
</dbReference>
<dbReference type="RefSeq" id="XP_004991428.1">
    <property type="nucleotide sequence ID" value="XM_004991371.1"/>
</dbReference>